<dbReference type="AlphaFoldDB" id="A0A1C2IGM6"/>
<dbReference type="InterPro" id="IPR014182">
    <property type="entry name" value="ADH_Zn_typ-1"/>
</dbReference>
<dbReference type="Pfam" id="PF08240">
    <property type="entry name" value="ADH_N"/>
    <property type="match status" value="1"/>
</dbReference>
<keyword evidence="3" id="KW-0560">Oxidoreductase</keyword>
<dbReference type="SUPFAM" id="SSF50129">
    <property type="entry name" value="GroES-like"/>
    <property type="match status" value="1"/>
</dbReference>
<dbReference type="Pfam" id="PF00107">
    <property type="entry name" value="ADH_zinc_N"/>
    <property type="match status" value="1"/>
</dbReference>
<dbReference type="Gene3D" id="3.90.180.10">
    <property type="entry name" value="Medium-chain alcohol dehydrogenases, catalytic domain"/>
    <property type="match status" value="1"/>
</dbReference>
<evidence type="ECO:0000313" key="5">
    <source>
        <dbReference type="EMBL" id="OCX75125.1"/>
    </source>
</evidence>
<dbReference type="PANTHER" id="PTHR44154">
    <property type="entry name" value="QUINONE OXIDOREDUCTASE"/>
    <property type="match status" value="1"/>
</dbReference>
<dbReference type="RefSeq" id="WP_065975056.1">
    <property type="nucleotide sequence ID" value="NZ_LWRY01000021.1"/>
</dbReference>
<evidence type="ECO:0000256" key="2">
    <source>
        <dbReference type="ARBA" id="ARBA00022857"/>
    </source>
</evidence>
<dbReference type="InterPro" id="IPR020843">
    <property type="entry name" value="ER"/>
</dbReference>
<accession>A0A1C2IGM6</accession>
<dbReference type="PANTHER" id="PTHR44154:SF1">
    <property type="entry name" value="QUINONE OXIDOREDUCTASE"/>
    <property type="match status" value="1"/>
</dbReference>
<gene>
    <name evidence="5" type="ORF">A6M23_03470</name>
</gene>
<dbReference type="InterPro" id="IPR051603">
    <property type="entry name" value="Zinc-ADH_QOR/CCCR"/>
</dbReference>
<evidence type="ECO:0000313" key="6">
    <source>
        <dbReference type="Proteomes" id="UP000095008"/>
    </source>
</evidence>
<sequence>MKALAYDANLSQSSSTLLHTVELPTPEPTGHDLLVEVRAVSVNPADLKIRAGVCPSPGEQRVLGFDAAGVVVAIGEACTLFQPGDAVYYAGAIHRPGSNAEFQLVDERIVALKPQRLDFAEAAALPLTALTAYEMLFDRLQVQHLPESTHHLLIIGGAGGVGSMAIQLAAQLTTLQIVATASRPESRQWCLDMGAHVVIDHHQPLAETWQAQSLPAPDLVFCTTHAERYGPQLPDLMAPQGHLGLIDDPQQFDIVPFKRKSIGVHWEFMFTRSLFTTPDLQQQHNILKKVVTLVDTGKIRQTSTMVFDGFNETSFSKAYSLLANGNHTGKAVILY</sequence>
<dbReference type="InterPro" id="IPR011032">
    <property type="entry name" value="GroES-like_sf"/>
</dbReference>
<dbReference type="InterPro" id="IPR013154">
    <property type="entry name" value="ADH-like_N"/>
</dbReference>
<comment type="caution">
    <text evidence="5">The sequence shown here is derived from an EMBL/GenBank/DDBJ whole genome shotgun (WGS) entry which is preliminary data.</text>
</comment>
<keyword evidence="3" id="KW-0479">Metal-binding</keyword>
<comment type="similarity">
    <text evidence="1 3">Belongs to the zinc-containing alcohol dehydrogenase family. Quinone oxidoreductase subfamily.</text>
</comment>
<feature type="domain" description="Enoyl reductase (ER)" evidence="4">
    <location>
        <begin position="16"/>
        <end position="333"/>
    </location>
</feature>
<dbReference type="Gene3D" id="3.40.50.720">
    <property type="entry name" value="NAD(P)-binding Rossmann-like Domain"/>
    <property type="match status" value="1"/>
</dbReference>
<dbReference type="InterPro" id="IPR036291">
    <property type="entry name" value="NAD(P)-bd_dom_sf"/>
</dbReference>
<evidence type="ECO:0000259" key="4">
    <source>
        <dbReference type="SMART" id="SM00829"/>
    </source>
</evidence>
<evidence type="ECO:0000256" key="3">
    <source>
        <dbReference type="RuleBase" id="RU364000"/>
    </source>
</evidence>
<dbReference type="GO" id="GO:0008270">
    <property type="term" value="F:zinc ion binding"/>
    <property type="evidence" value="ECO:0007669"/>
    <property type="project" value="InterPro"/>
</dbReference>
<keyword evidence="6" id="KW-1185">Reference proteome</keyword>
<dbReference type="Proteomes" id="UP000095008">
    <property type="component" value="Unassembled WGS sequence"/>
</dbReference>
<dbReference type="OrthoDB" id="9801186at2"/>
<dbReference type="SMART" id="SM00829">
    <property type="entry name" value="PKS_ER"/>
    <property type="match status" value="1"/>
</dbReference>
<dbReference type="GO" id="GO:0016491">
    <property type="term" value="F:oxidoreductase activity"/>
    <property type="evidence" value="ECO:0007669"/>
    <property type="project" value="UniProtKB-KW"/>
</dbReference>
<dbReference type="CDD" id="cd08252">
    <property type="entry name" value="AL_MDR"/>
    <property type="match status" value="1"/>
</dbReference>
<dbReference type="InterPro" id="IPR013149">
    <property type="entry name" value="ADH-like_C"/>
</dbReference>
<proteinExistence type="inferred from homology"/>
<organism evidence="5 6">
    <name type="scientific">Acidithiobacillus thiooxidans</name>
    <name type="common">Thiobacillus thiooxidans</name>
    <dbReference type="NCBI Taxonomy" id="930"/>
    <lineage>
        <taxon>Bacteria</taxon>
        <taxon>Pseudomonadati</taxon>
        <taxon>Pseudomonadota</taxon>
        <taxon>Acidithiobacillia</taxon>
        <taxon>Acidithiobacillales</taxon>
        <taxon>Acidithiobacillaceae</taxon>
        <taxon>Acidithiobacillus</taxon>
    </lineage>
</organism>
<evidence type="ECO:0000256" key="1">
    <source>
        <dbReference type="ARBA" id="ARBA00010371"/>
    </source>
</evidence>
<keyword evidence="2" id="KW-0521">NADP</keyword>
<dbReference type="NCBIfam" id="TIGR02817">
    <property type="entry name" value="adh_fam_1"/>
    <property type="match status" value="1"/>
</dbReference>
<dbReference type="SUPFAM" id="SSF51735">
    <property type="entry name" value="NAD(P)-binding Rossmann-fold domains"/>
    <property type="match status" value="1"/>
</dbReference>
<name>A0A1C2IGM6_ACITH</name>
<dbReference type="EMBL" id="LWRY01000021">
    <property type="protein sequence ID" value="OCX75125.1"/>
    <property type="molecule type" value="Genomic_DNA"/>
</dbReference>
<protein>
    <recommendedName>
        <fullName evidence="3">Zinc-type alcohol dehydrogenase-like protein</fullName>
    </recommendedName>
</protein>
<keyword evidence="3" id="KW-0862">Zinc</keyword>
<reference evidence="5" key="1">
    <citation type="journal article" date="2016" name="Int. J. Mol. Sci.">
        <title>Comparative genomics of the extreme acidophile Acidithiobacillus thiooxidans reveals intraspecific divergence and niche adaptation.</title>
        <authorList>
            <person name="Zhang X."/>
            <person name="Feng X."/>
            <person name="Tao J."/>
            <person name="Ma L."/>
            <person name="Xiao Y."/>
            <person name="Liang Y."/>
            <person name="Liu X."/>
            <person name="Yin H."/>
        </authorList>
    </citation>
    <scope>NUCLEOTIDE SEQUENCE [LARGE SCALE GENOMIC DNA]</scope>
    <source>
        <strain evidence="5">DXS-W</strain>
    </source>
</reference>